<name>A0A7W3QRK2_ACTNM</name>
<organism evidence="2 3">
    <name type="scientific">Actinomadura namibiensis</name>
    <dbReference type="NCBI Taxonomy" id="182080"/>
    <lineage>
        <taxon>Bacteria</taxon>
        <taxon>Bacillati</taxon>
        <taxon>Actinomycetota</taxon>
        <taxon>Actinomycetes</taxon>
        <taxon>Streptosporangiales</taxon>
        <taxon>Thermomonosporaceae</taxon>
        <taxon>Actinomadura</taxon>
    </lineage>
</organism>
<protein>
    <recommendedName>
        <fullName evidence="1">DUF4240 domain-containing protein</fullName>
    </recommendedName>
</protein>
<evidence type="ECO:0000313" key="3">
    <source>
        <dbReference type="Proteomes" id="UP000572680"/>
    </source>
</evidence>
<sequence>MLTESYRGDLWGAAYLINGGASDDGFDYFRGWLVSQGRAVYEAALADPDSLAAVPKVREAASAGHCLEDGAILSLAWNAYEHKTGEQLPPDNATYSCPNIDSDWDFDNAPETERRLPHLWELFGR</sequence>
<reference evidence="2 3" key="1">
    <citation type="submission" date="2020-08" db="EMBL/GenBank/DDBJ databases">
        <title>Genomic Encyclopedia of Type Strains, Phase IV (KMG-IV): sequencing the most valuable type-strain genomes for metagenomic binning, comparative biology and taxonomic classification.</title>
        <authorList>
            <person name="Goeker M."/>
        </authorList>
    </citation>
    <scope>NUCLEOTIDE SEQUENCE [LARGE SCALE GENOMIC DNA]</scope>
    <source>
        <strain evidence="2 3">DSM 44197</strain>
    </source>
</reference>
<dbReference type="EMBL" id="JACJIA010000018">
    <property type="protein sequence ID" value="MBA8956786.1"/>
    <property type="molecule type" value="Genomic_DNA"/>
</dbReference>
<accession>A0A7W3QRK2</accession>
<proteinExistence type="predicted"/>
<dbReference type="Proteomes" id="UP000572680">
    <property type="component" value="Unassembled WGS sequence"/>
</dbReference>
<feature type="domain" description="DUF4240" evidence="1">
    <location>
        <begin position="2"/>
        <end position="81"/>
    </location>
</feature>
<evidence type="ECO:0000259" key="1">
    <source>
        <dbReference type="Pfam" id="PF14024"/>
    </source>
</evidence>
<gene>
    <name evidence="2" type="ORF">HNR61_008476</name>
</gene>
<evidence type="ECO:0000313" key="2">
    <source>
        <dbReference type="EMBL" id="MBA8956786.1"/>
    </source>
</evidence>
<dbReference type="Pfam" id="PF14024">
    <property type="entry name" value="DUF4240"/>
    <property type="match status" value="1"/>
</dbReference>
<dbReference type="AlphaFoldDB" id="A0A7W3QRK2"/>
<comment type="caution">
    <text evidence="2">The sequence shown here is derived from an EMBL/GenBank/DDBJ whole genome shotgun (WGS) entry which is preliminary data.</text>
</comment>
<keyword evidence="3" id="KW-1185">Reference proteome</keyword>
<dbReference type="InterPro" id="IPR025334">
    <property type="entry name" value="DUF4240"/>
</dbReference>
<dbReference type="RefSeq" id="WP_220510438.1">
    <property type="nucleotide sequence ID" value="NZ_BAAALP010000075.1"/>
</dbReference>